<dbReference type="Gene3D" id="1.20.1740.10">
    <property type="entry name" value="Amino acid/polyamine transporter I"/>
    <property type="match status" value="1"/>
</dbReference>
<gene>
    <name evidence="9" type="ORF">PMKS-003694</name>
</gene>
<dbReference type="PIRSF" id="PIRSF006060">
    <property type="entry name" value="AA_transporter"/>
    <property type="match status" value="1"/>
</dbReference>
<keyword evidence="5 7" id="KW-0472">Membrane</keyword>
<feature type="transmembrane region" description="Helical" evidence="7">
    <location>
        <begin position="240"/>
        <end position="257"/>
    </location>
</feature>
<feature type="domain" description="Amino acid permease/ SLC12A" evidence="8">
    <location>
        <begin position="96"/>
        <end position="560"/>
    </location>
</feature>
<dbReference type="InterPro" id="IPR004841">
    <property type="entry name" value="AA-permease/SLC12A_dom"/>
</dbReference>
<feature type="compositionally biased region" description="Basic and acidic residues" evidence="6">
    <location>
        <begin position="1"/>
        <end position="12"/>
    </location>
</feature>
<keyword evidence="10" id="KW-1185">Reference proteome</keyword>
<evidence type="ECO:0000259" key="8">
    <source>
        <dbReference type="Pfam" id="PF00324"/>
    </source>
</evidence>
<comment type="subcellular location">
    <subcellularLocation>
        <location evidence="1">Membrane</location>
        <topology evidence="1">Multi-pass membrane protein</topology>
    </subcellularLocation>
</comment>
<evidence type="ECO:0000313" key="10">
    <source>
        <dbReference type="Proteomes" id="UP000186136"/>
    </source>
</evidence>
<protein>
    <recommendedName>
        <fullName evidence="8">Amino acid permease/ SLC12A domain-containing protein</fullName>
    </recommendedName>
</protein>
<evidence type="ECO:0000256" key="2">
    <source>
        <dbReference type="ARBA" id="ARBA00006983"/>
    </source>
</evidence>
<feature type="region of interest" description="Disordered" evidence="6">
    <location>
        <begin position="1"/>
        <end position="71"/>
    </location>
</feature>
<dbReference type="OrthoDB" id="10062876at2759"/>
<dbReference type="Pfam" id="PF00324">
    <property type="entry name" value="AA_permease"/>
    <property type="match status" value="1"/>
</dbReference>
<evidence type="ECO:0000256" key="7">
    <source>
        <dbReference type="SAM" id="Phobius"/>
    </source>
</evidence>
<evidence type="ECO:0000256" key="3">
    <source>
        <dbReference type="ARBA" id="ARBA00022692"/>
    </source>
</evidence>
<name>A0A1Q2YKW1_9ASCO</name>
<feature type="transmembrane region" description="Helical" evidence="7">
    <location>
        <begin position="99"/>
        <end position="120"/>
    </location>
</feature>
<dbReference type="Proteomes" id="UP000186136">
    <property type="component" value="Unassembled WGS sequence"/>
</dbReference>
<feature type="transmembrane region" description="Helical" evidence="7">
    <location>
        <begin position="325"/>
        <end position="344"/>
    </location>
</feature>
<sequence length="602" mass="67272">MGLFNRSEKTPEYVDTSIEVLHDDHDASTSSANEKKLYEAKVYDSASNTNDSSGPFDDHDSDDSSAVDQSPRSKWNIFASKIDADAHTERGLKQRHIDLIAIGGSIGTALFVTIGNALMSGGCGNLLVAFAIHGLLVIYIVTLTIGELICYLPVDSPFITHAGRFVDPAFEVMCGYNFYIMVSLYIPFEITSVNSMIHFWRDDYNPAESFVPQIVIYLVLNVFAVNFYGESEFILAIGKLILAIGLLFFTFITMVGGNPQHWAFGFHNFEGVRNAFPEYLGSGASAFWAAYLKAVFTEVAPEYLGMVAGEAQNPRKTMPRAFKGIIYRLSIFYVLGALSVGILLKHDDPKLVAAISNGAAGANVSPYVIAMQNMKIKVLPHIVNVLCMTSSFSAGNSYIYCSSRALYAMARRGKAPKFFTICLRNGVPIFGIAMAVGWSCLSLLQLGDAASVALDWMVNLCTGCQVLNYFFMMITYLCFYRACKAQNVDRLSMPLQAWTTKLQPYPAIFALVTTFLIVMFLGAQSFLPSFDVDSFLYYYLMVFVDIGVFIFYKLVFRTKRIKPEEADLFSDLAQIDEHERQFYAKFEDEKKEGWAKFMNWIF</sequence>
<dbReference type="GO" id="GO:0016020">
    <property type="term" value="C:membrane"/>
    <property type="evidence" value="ECO:0007669"/>
    <property type="project" value="UniProtKB-SubCell"/>
</dbReference>
<feature type="transmembrane region" description="Helical" evidence="7">
    <location>
        <begin position="126"/>
        <end position="152"/>
    </location>
</feature>
<dbReference type="AlphaFoldDB" id="A0A1Q2YKW1"/>
<accession>A0A1Q2YKW1</accession>
<dbReference type="PANTHER" id="PTHR43341">
    <property type="entry name" value="AMINO ACID PERMEASE"/>
    <property type="match status" value="1"/>
</dbReference>
<dbReference type="InterPro" id="IPR050524">
    <property type="entry name" value="APC_YAT"/>
</dbReference>
<proteinExistence type="inferred from homology"/>
<evidence type="ECO:0000256" key="1">
    <source>
        <dbReference type="ARBA" id="ARBA00004141"/>
    </source>
</evidence>
<evidence type="ECO:0000256" key="5">
    <source>
        <dbReference type="ARBA" id="ARBA00023136"/>
    </source>
</evidence>
<keyword evidence="3 7" id="KW-0812">Transmembrane</keyword>
<feature type="transmembrane region" description="Helical" evidence="7">
    <location>
        <begin position="466"/>
        <end position="483"/>
    </location>
</feature>
<feature type="transmembrane region" description="Helical" evidence="7">
    <location>
        <begin position="504"/>
        <end position="523"/>
    </location>
</feature>
<dbReference type="PANTHER" id="PTHR43341:SF15">
    <property type="entry name" value="GENERAL AMINO ACID PERMEASE AGP2"/>
    <property type="match status" value="1"/>
</dbReference>
<feature type="compositionally biased region" description="Basic and acidic residues" evidence="6">
    <location>
        <begin position="20"/>
        <end position="42"/>
    </location>
</feature>
<dbReference type="EMBL" id="BDGI01000163">
    <property type="protein sequence ID" value="GAV30185.1"/>
    <property type="molecule type" value="Genomic_DNA"/>
</dbReference>
<evidence type="ECO:0000313" key="9">
    <source>
        <dbReference type="EMBL" id="GAV30185.1"/>
    </source>
</evidence>
<evidence type="ECO:0000256" key="6">
    <source>
        <dbReference type="SAM" id="MobiDB-lite"/>
    </source>
</evidence>
<organism evidence="9 10">
    <name type="scientific">Pichia membranifaciens</name>
    <dbReference type="NCBI Taxonomy" id="4926"/>
    <lineage>
        <taxon>Eukaryota</taxon>
        <taxon>Fungi</taxon>
        <taxon>Dikarya</taxon>
        <taxon>Ascomycota</taxon>
        <taxon>Saccharomycotina</taxon>
        <taxon>Pichiomycetes</taxon>
        <taxon>Pichiales</taxon>
        <taxon>Pichiaceae</taxon>
        <taxon>Pichia</taxon>
    </lineage>
</organism>
<feature type="transmembrane region" description="Helical" evidence="7">
    <location>
        <begin position="422"/>
        <end position="446"/>
    </location>
</feature>
<comment type="similarity">
    <text evidence="2">Belongs to the amino acid-polyamine-organocation (APC) superfamily. YAT (TC 2.A.3.10) family.</text>
</comment>
<evidence type="ECO:0000256" key="4">
    <source>
        <dbReference type="ARBA" id="ARBA00022989"/>
    </source>
</evidence>
<keyword evidence="4 7" id="KW-1133">Transmembrane helix</keyword>
<feature type="transmembrane region" description="Helical" evidence="7">
    <location>
        <begin position="173"/>
        <end position="190"/>
    </location>
</feature>
<reference evidence="9 10" key="1">
    <citation type="submission" date="2016-08" db="EMBL/GenBank/DDBJ databases">
        <title>Whole genome shotgun sequence of Pichia membranifaciens KS47-1.</title>
        <authorList>
            <person name="Konishi M."/>
            <person name="Ishida M."/>
            <person name="Arakawa T."/>
            <person name="Kato Y."/>
            <person name="Horiuchi J."/>
        </authorList>
    </citation>
    <scope>NUCLEOTIDE SEQUENCE [LARGE SCALE GENOMIC DNA]</scope>
    <source>
        <strain evidence="9 10">KS47-1</strain>
    </source>
</reference>
<feature type="transmembrane region" description="Helical" evidence="7">
    <location>
        <begin position="382"/>
        <end position="401"/>
    </location>
</feature>
<dbReference type="GO" id="GO:0015171">
    <property type="term" value="F:amino acid transmembrane transporter activity"/>
    <property type="evidence" value="ECO:0007669"/>
    <property type="project" value="TreeGrafter"/>
</dbReference>
<comment type="caution">
    <text evidence="9">The sequence shown here is derived from an EMBL/GenBank/DDBJ whole genome shotgun (WGS) entry which is preliminary data.</text>
</comment>
<feature type="transmembrane region" description="Helical" evidence="7">
    <location>
        <begin position="210"/>
        <end position="228"/>
    </location>
</feature>
<feature type="transmembrane region" description="Helical" evidence="7">
    <location>
        <begin position="535"/>
        <end position="555"/>
    </location>
</feature>